<dbReference type="InterPro" id="IPR052742">
    <property type="entry name" value="Mito_N-acetyltransferase"/>
</dbReference>
<dbReference type="RefSeq" id="XP_041198045.1">
    <property type="nucleotide sequence ID" value="XM_041337934.1"/>
</dbReference>
<dbReference type="PANTHER" id="PTHR43138:SF1">
    <property type="entry name" value="N-ACETYLTRANSFERASE ACA1"/>
    <property type="match status" value="1"/>
</dbReference>
<dbReference type="OrthoDB" id="10264707at2759"/>
<dbReference type="Gene3D" id="3.40.630.30">
    <property type="match status" value="1"/>
</dbReference>
<dbReference type="PROSITE" id="PS51186">
    <property type="entry name" value="GNAT"/>
    <property type="match status" value="1"/>
</dbReference>
<evidence type="ECO:0000313" key="3">
    <source>
        <dbReference type="Proteomes" id="UP000807769"/>
    </source>
</evidence>
<feature type="domain" description="N-acetyltransferase" evidence="1">
    <location>
        <begin position="91"/>
        <end position="238"/>
    </location>
</feature>
<comment type="caution">
    <text evidence="2">The sequence shown here is derived from an EMBL/GenBank/DDBJ whole genome shotgun (WGS) entry which is preliminary data.</text>
</comment>
<gene>
    <name evidence="2" type="ORF">BJ212DRAFT_1444237</name>
</gene>
<keyword evidence="3" id="KW-1185">Reference proteome</keyword>
<evidence type="ECO:0000313" key="2">
    <source>
        <dbReference type="EMBL" id="KAG1824328.1"/>
    </source>
</evidence>
<sequence length="247" mass="27377">MSAYGVINRPQRTSYLPTTLWNSLRVESDLGTPSFVTIHHIDRAAVERIQTGLFNYLHCIFANEVDKGLTYPQEDISDSAAFGAYFFGGDVLVAIAGKGDPPAIKSEERGVREIEQSLDAARNGRTWEECVAGFYYVKPNYPGRSSHICNAGFMVPPSQRGSGYGHILAKSYLYYAPALGYKASVFNLVYDNNTASVKLWEALNFTKAGLIPKAGRLRRKDGEGEEYVDAIIFYKSFEETGPDADDQ</sequence>
<dbReference type="EMBL" id="JABBWG010000003">
    <property type="protein sequence ID" value="KAG1824328.1"/>
    <property type="molecule type" value="Genomic_DNA"/>
</dbReference>
<dbReference type="Pfam" id="PF00583">
    <property type="entry name" value="Acetyltransf_1"/>
    <property type="match status" value="1"/>
</dbReference>
<protein>
    <recommendedName>
        <fullName evidence="1">N-acetyltransferase domain-containing protein</fullName>
    </recommendedName>
</protein>
<dbReference type="PANTHER" id="PTHR43138">
    <property type="entry name" value="ACETYLTRANSFERASE, GNAT FAMILY"/>
    <property type="match status" value="1"/>
</dbReference>
<dbReference type="AlphaFoldDB" id="A0A9P7EK89"/>
<reference evidence="2" key="1">
    <citation type="journal article" date="2020" name="New Phytol.">
        <title>Comparative genomics reveals dynamic genome evolution in host specialist ectomycorrhizal fungi.</title>
        <authorList>
            <person name="Lofgren L.A."/>
            <person name="Nguyen N.H."/>
            <person name="Vilgalys R."/>
            <person name="Ruytinx J."/>
            <person name="Liao H.L."/>
            <person name="Branco S."/>
            <person name="Kuo A."/>
            <person name="LaButti K."/>
            <person name="Lipzen A."/>
            <person name="Andreopoulos W."/>
            <person name="Pangilinan J."/>
            <person name="Riley R."/>
            <person name="Hundley H."/>
            <person name="Na H."/>
            <person name="Barry K."/>
            <person name="Grigoriev I.V."/>
            <person name="Stajich J.E."/>
            <person name="Kennedy P.G."/>
        </authorList>
    </citation>
    <scope>NUCLEOTIDE SEQUENCE</scope>
    <source>
        <strain evidence="2">MN1</strain>
    </source>
</reference>
<dbReference type="GeneID" id="64631950"/>
<dbReference type="GO" id="GO:0005634">
    <property type="term" value="C:nucleus"/>
    <property type="evidence" value="ECO:0007669"/>
    <property type="project" value="TreeGrafter"/>
</dbReference>
<proteinExistence type="predicted"/>
<dbReference type="InterPro" id="IPR016181">
    <property type="entry name" value="Acyl_CoA_acyltransferase"/>
</dbReference>
<evidence type="ECO:0000259" key="1">
    <source>
        <dbReference type="PROSITE" id="PS51186"/>
    </source>
</evidence>
<organism evidence="2 3">
    <name type="scientific">Suillus subaureus</name>
    <dbReference type="NCBI Taxonomy" id="48587"/>
    <lineage>
        <taxon>Eukaryota</taxon>
        <taxon>Fungi</taxon>
        <taxon>Dikarya</taxon>
        <taxon>Basidiomycota</taxon>
        <taxon>Agaricomycotina</taxon>
        <taxon>Agaricomycetes</taxon>
        <taxon>Agaricomycetidae</taxon>
        <taxon>Boletales</taxon>
        <taxon>Suillineae</taxon>
        <taxon>Suillaceae</taxon>
        <taxon>Suillus</taxon>
    </lineage>
</organism>
<dbReference type="Proteomes" id="UP000807769">
    <property type="component" value="Unassembled WGS sequence"/>
</dbReference>
<name>A0A9P7EK89_9AGAM</name>
<dbReference type="SUPFAM" id="SSF55729">
    <property type="entry name" value="Acyl-CoA N-acyltransferases (Nat)"/>
    <property type="match status" value="1"/>
</dbReference>
<dbReference type="InterPro" id="IPR000182">
    <property type="entry name" value="GNAT_dom"/>
</dbReference>
<accession>A0A9P7EK89</accession>
<dbReference type="GO" id="GO:0016747">
    <property type="term" value="F:acyltransferase activity, transferring groups other than amino-acyl groups"/>
    <property type="evidence" value="ECO:0007669"/>
    <property type="project" value="InterPro"/>
</dbReference>